<sequence>MTAIRRNGVSGRNLDRFTEAAIKKQERRSRVRREIKKRILTPEAAFAQFPFWRKNKASAARGLETVRNTAVKSTRETLIIIKRKRFEILAFLFHA</sequence>
<evidence type="ECO:0000313" key="2">
    <source>
        <dbReference type="Proteomes" id="UP001054837"/>
    </source>
</evidence>
<dbReference type="Proteomes" id="UP001054837">
    <property type="component" value="Unassembled WGS sequence"/>
</dbReference>
<protein>
    <submittedName>
        <fullName evidence="1">Uncharacterized protein</fullName>
    </submittedName>
</protein>
<organism evidence="1 2">
    <name type="scientific">Caerostris darwini</name>
    <dbReference type="NCBI Taxonomy" id="1538125"/>
    <lineage>
        <taxon>Eukaryota</taxon>
        <taxon>Metazoa</taxon>
        <taxon>Ecdysozoa</taxon>
        <taxon>Arthropoda</taxon>
        <taxon>Chelicerata</taxon>
        <taxon>Arachnida</taxon>
        <taxon>Araneae</taxon>
        <taxon>Araneomorphae</taxon>
        <taxon>Entelegynae</taxon>
        <taxon>Araneoidea</taxon>
        <taxon>Araneidae</taxon>
        <taxon>Caerostris</taxon>
    </lineage>
</organism>
<proteinExistence type="predicted"/>
<dbReference type="AlphaFoldDB" id="A0AAV4SE77"/>
<comment type="caution">
    <text evidence="1">The sequence shown here is derived from an EMBL/GenBank/DDBJ whole genome shotgun (WGS) entry which is preliminary data.</text>
</comment>
<reference evidence="1 2" key="1">
    <citation type="submission" date="2021-06" db="EMBL/GenBank/DDBJ databases">
        <title>Caerostris darwini draft genome.</title>
        <authorList>
            <person name="Kono N."/>
            <person name="Arakawa K."/>
        </authorList>
    </citation>
    <scope>NUCLEOTIDE SEQUENCE [LARGE SCALE GENOMIC DNA]</scope>
</reference>
<evidence type="ECO:0000313" key="1">
    <source>
        <dbReference type="EMBL" id="GIY31501.1"/>
    </source>
</evidence>
<dbReference type="EMBL" id="BPLQ01007676">
    <property type="protein sequence ID" value="GIY31501.1"/>
    <property type="molecule type" value="Genomic_DNA"/>
</dbReference>
<keyword evidence="2" id="KW-1185">Reference proteome</keyword>
<name>A0AAV4SE77_9ARAC</name>
<gene>
    <name evidence="1" type="ORF">CDAR_78321</name>
</gene>
<accession>A0AAV4SE77</accession>